<gene>
    <name evidence="1" type="ORF">DK847_15795</name>
</gene>
<dbReference type="SUPFAM" id="SSF55729">
    <property type="entry name" value="Acyl-CoA N-acyltransferases (Nat)"/>
    <property type="match status" value="1"/>
</dbReference>
<evidence type="ECO:0008006" key="3">
    <source>
        <dbReference type="Google" id="ProtNLM"/>
    </source>
</evidence>
<comment type="caution">
    <text evidence="1">The sequence shown here is derived from an EMBL/GenBank/DDBJ whole genome shotgun (WGS) entry which is preliminary data.</text>
</comment>
<dbReference type="Gene3D" id="3.40.630.30">
    <property type="match status" value="1"/>
</dbReference>
<keyword evidence="2" id="KW-1185">Reference proteome</keyword>
<dbReference type="AlphaFoldDB" id="A0A2W2AKN5"/>
<accession>A0A2W2AKN5</accession>
<dbReference type="Proteomes" id="UP000248795">
    <property type="component" value="Unassembled WGS sequence"/>
</dbReference>
<dbReference type="EMBL" id="QKVK01000007">
    <property type="protein sequence ID" value="PZF76095.1"/>
    <property type="molecule type" value="Genomic_DNA"/>
</dbReference>
<evidence type="ECO:0000313" key="1">
    <source>
        <dbReference type="EMBL" id="PZF76095.1"/>
    </source>
</evidence>
<proteinExistence type="predicted"/>
<dbReference type="InterPro" id="IPR016181">
    <property type="entry name" value="Acyl_CoA_acyltransferase"/>
</dbReference>
<organism evidence="1 2">
    <name type="scientific">Aestuariivirga litoralis</name>
    <dbReference type="NCBI Taxonomy" id="2650924"/>
    <lineage>
        <taxon>Bacteria</taxon>
        <taxon>Pseudomonadati</taxon>
        <taxon>Pseudomonadota</taxon>
        <taxon>Alphaproteobacteria</taxon>
        <taxon>Hyphomicrobiales</taxon>
        <taxon>Aestuariivirgaceae</taxon>
        <taxon>Aestuariivirga</taxon>
    </lineage>
</organism>
<dbReference type="RefSeq" id="WP_111199481.1">
    <property type="nucleotide sequence ID" value="NZ_QKVK01000007.1"/>
</dbReference>
<reference evidence="2" key="1">
    <citation type="submission" date="2018-06" db="EMBL/GenBank/DDBJ databases">
        <title>Aestuariibacter litoralis strain KCTC 52945T.</title>
        <authorList>
            <person name="Li X."/>
            <person name="Salam N."/>
            <person name="Li J.-L."/>
            <person name="Chen Y.-M."/>
            <person name="Yang Z.-W."/>
            <person name="Zhang L.-Y."/>
            <person name="Han M.-X."/>
            <person name="Xiao M."/>
            <person name="Li W.-J."/>
        </authorList>
    </citation>
    <scope>NUCLEOTIDE SEQUENCE [LARGE SCALE GENOMIC DNA]</scope>
    <source>
        <strain evidence="2">KCTC 52945</strain>
    </source>
</reference>
<protein>
    <recommendedName>
        <fullName evidence="3">N-acetyltransferase domain-containing protein</fullName>
    </recommendedName>
</protein>
<name>A0A2W2AKN5_9HYPH</name>
<evidence type="ECO:0000313" key="2">
    <source>
        <dbReference type="Proteomes" id="UP000248795"/>
    </source>
</evidence>
<sequence>MTAASRSSELHLTVSTSHGELLRSFIREAALADDVPPPAAGLLANDGLEVWNALCATATGHEHARVSLSLSLREARLRLALPGHARFAGLVSSLGKRLPEGSGLSCREIGIDGWEISLHRTLAATGPAQASAPLQADESPGVPMADAPVIDLAQRADAPGIARCFLSVYGHHYVHSDVFSPKRYWARVEDGELISVVARDRQGEIVGHLALERQPGGVVAERGEAVVLASHRGHHLLERMTDRLSEEAPKHGLVGVYAEPLTIHTFSQRNDVRSGMPICAVLLGANPEDFRPKDLACPTAGQRQTYLRTFQFVQPPETRSLQDAGPYREVLQNIYRSLGVTAIPAASDAAVAPDSLTGLSVNDRGYGLIKFERAGRRCAIELAQSLRDVLSLGARSVQLQMLASDPGVPLLIAAARRLGFFFCGLGPAFAQGQDLLLLQYLTEPLDTSKLQLLTDETKQLVAFIEADRKAVATGV</sequence>